<dbReference type="RefSeq" id="WP_114580420.1">
    <property type="nucleotide sequence ID" value="NZ_QPMH01000001.1"/>
</dbReference>
<keyword evidence="4" id="KW-0808">Transferase</keyword>
<evidence type="ECO:0000256" key="1">
    <source>
        <dbReference type="ARBA" id="ARBA00005369"/>
    </source>
</evidence>
<dbReference type="Proteomes" id="UP000253941">
    <property type="component" value="Unassembled WGS sequence"/>
</dbReference>
<dbReference type="GO" id="GO:0004719">
    <property type="term" value="F:protein-L-isoaspartate (D-aspartate) O-methyltransferase activity"/>
    <property type="evidence" value="ECO:0007669"/>
    <property type="project" value="InterPro"/>
</dbReference>
<organism evidence="4 5">
    <name type="scientific">Ferruginivarius sediminum</name>
    <dbReference type="NCBI Taxonomy" id="2661937"/>
    <lineage>
        <taxon>Bacteria</taxon>
        <taxon>Pseudomonadati</taxon>
        <taxon>Pseudomonadota</taxon>
        <taxon>Alphaproteobacteria</taxon>
        <taxon>Rhodospirillales</taxon>
        <taxon>Rhodospirillaceae</taxon>
        <taxon>Ferruginivarius</taxon>
    </lineage>
</organism>
<keyword evidence="5" id="KW-1185">Reference proteome</keyword>
<proteinExistence type="inferred from homology"/>
<dbReference type="CDD" id="cd02440">
    <property type="entry name" value="AdoMet_MTases"/>
    <property type="match status" value="1"/>
</dbReference>
<dbReference type="EMBL" id="QPMH01000001">
    <property type="protein sequence ID" value="RDD63908.1"/>
    <property type="molecule type" value="Genomic_DNA"/>
</dbReference>
<comment type="caution">
    <text evidence="4">The sequence shown here is derived from an EMBL/GenBank/DDBJ whole genome shotgun (WGS) entry which is preliminary data.</text>
</comment>
<dbReference type="GO" id="GO:0005737">
    <property type="term" value="C:cytoplasm"/>
    <property type="evidence" value="ECO:0007669"/>
    <property type="project" value="TreeGrafter"/>
</dbReference>
<evidence type="ECO:0000313" key="5">
    <source>
        <dbReference type="Proteomes" id="UP000253941"/>
    </source>
</evidence>
<gene>
    <name evidence="4" type="ORF">DRB17_01755</name>
</gene>
<sequence>MVDFTAARMNMVDSQLRTNRVTDPRVLGAFETVPRERFVPEHLRSIAYVDEDLKIADGRYLMEPMVLARLLDAARIDASDVVLIVGAATGYACALTARIAATVVGLESDKDLAKQAEAMLSDQVTDNAVIVKGDLAKGYPKQAPYNVILINGAVEDVPERITDQLADGGRLLTVVKNGPGMGKAVLMERIGDAVGRRTLFDAATPVLPGFTREKGFVF</sequence>
<comment type="similarity">
    <text evidence="1">Belongs to the methyltransferase superfamily. L-isoaspartyl/D-aspartyl protein methyltransferase family.</text>
</comment>
<dbReference type="SUPFAM" id="SSF53335">
    <property type="entry name" value="S-adenosyl-L-methionine-dependent methyltransferases"/>
    <property type="match status" value="1"/>
</dbReference>
<dbReference type="GO" id="GO:0032259">
    <property type="term" value="P:methylation"/>
    <property type="evidence" value="ECO:0007669"/>
    <property type="project" value="UniProtKB-KW"/>
</dbReference>
<evidence type="ECO:0000256" key="2">
    <source>
        <dbReference type="ARBA" id="ARBA00013346"/>
    </source>
</evidence>
<dbReference type="AlphaFoldDB" id="A0A369TF64"/>
<name>A0A369TF64_9PROT</name>
<dbReference type="InterPro" id="IPR029063">
    <property type="entry name" value="SAM-dependent_MTases_sf"/>
</dbReference>
<dbReference type="Gene3D" id="3.40.50.150">
    <property type="entry name" value="Vaccinia Virus protein VP39"/>
    <property type="match status" value="1"/>
</dbReference>
<evidence type="ECO:0000256" key="3">
    <source>
        <dbReference type="ARBA" id="ARBA00030757"/>
    </source>
</evidence>
<protein>
    <recommendedName>
        <fullName evidence="2">Protein-L-isoaspartate O-methyltransferase</fullName>
    </recommendedName>
    <alternativeName>
        <fullName evidence="3">Protein L-isoaspartyl methyltransferase</fullName>
    </alternativeName>
</protein>
<evidence type="ECO:0000313" key="4">
    <source>
        <dbReference type="EMBL" id="RDD63908.1"/>
    </source>
</evidence>
<dbReference type="PANTHER" id="PTHR11579">
    <property type="entry name" value="PROTEIN-L-ISOASPARTATE O-METHYLTRANSFERASE"/>
    <property type="match status" value="1"/>
</dbReference>
<accession>A0A369TF64</accession>
<reference evidence="4 5" key="1">
    <citation type="submission" date="2018-07" db="EMBL/GenBank/DDBJ databases">
        <title>Venubactetium sediminum gen. nov., sp. nov., isolated from a marine solar saltern.</title>
        <authorList>
            <person name="Wang S."/>
        </authorList>
    </citation>
    <scope>NUCLEOTIDE SEQUENCE [LARGE SCALE GENOMIC DNA]</scope>
    <source>
        <strain evidence="4 5">WD2A32</strain>
    </source>
</reference>
<dbReference type="Pfam" id="PF01135">
    <property type="entry name" value="PCMT"/>
    <property type="match status" value="1"/>
</dbReference>
<dbReference type="InterPro" id="IPR000682">
    <property type="entry name" value="PCMT"/>
</dbReference>
<dbReference type="PANTHER" id="PTHR11579:SF18">
    <property type="entry name" value="PROTEIN-L-ISOASPARTATE O-METHYLTRANSFERASE"/>
    <property type="match status" value="1"/>
</dbReference>
<keyword evidence="4" id="KW-0489">Methyltransferase</keyword>